<dbReference type="AlphaFoldDB" id="A0AAV0B0G0"/>
<reference evidence="4" key="1">
    <citation type="submission" date="2022-06" db="EMBL/GenBank/DDBJ databases">
        <authorList>
            <consortium name="SYNGENTA / RWTH Aachen University"/>
        </authorList>
    </citation>
    <scope>NUCLEOTIDE SEQUENCE</scope>
</reference>
<dbReference type="Proteomes" id="UP001153365">
    <property type="component" value="Unassembled WGS sequence"/>
</dbReference>
<evidence type="ECO:0000256" key="1">
    <source>
        <dbReference type="ARBA" id="ARBA00022723"/>
    </source>
</evidence>
<keyword evidence="2" id="KW-0862">Zinc</keyword>
<evidence type="ECO:0000313" key="5">
    <source>
        <dbReference type="Proteomes" id="UP001153365"/>
    </source>
</evidence>
<name>A0AAV0B0G0_PHAPC</name>
<organism evidence="4 5">
    <name type="scientific">Phakopsora pachyrhizi</name>
    <name type="common">Asian soybean rust disease fungus</name>
    <dbReference type="NCBI Taxonomy" id="170000"/>
    <lineage>
        <taxon>Eukaryota</taxon>
        <taxon>Fungi</taxon>
        <taxon>Dikarya</taxon>
        <taxon>Basidiomycota</taxon>
        <taxon>Pucciniomycotina</taxon>
        <taxon>Pucciniomycetes</taxon>
        <taxon>Pucciniales</taxon>
        <taxon>Phakopsoraceae</taxon>
        <taxon>Phakopsora</taxon>
    </lineage>
</organism>
<comment type="caution">
    <text evidence="4">The sequence shown here is derived from an EMBL/GenBank/DDBJ whole genome shotgun (WGS) entry which is preliminary data.</text>
</comment>
<dbReference type="SUPFAM" id="SSF57889">
    <property type="entry name" value="Cysteine-rich domain"/>
    <property type="match status" value="1"/>
</dbReference>
<dbReference type="EMBL" id="CALTRL010002615">
    <property type="protein sequence ID" value="CAH7676236.1"/>
    <property type="molecule type" value="Genomic_DNA"/>
</dbReference>
<feature type="domain" description="Phorbol-ester/DAG-type" evidence="3">
    <location>
        <begin position="11"/>
        <end position="62"/>
    </location>
</feature>
<evidence type="ECO:0000256" key="2">
    <source>
        <dbReference type="ARBA" id="ARBA00022833"/>
    </source>
</evidence>
<keyword evidence="1" id="KW-0479">Metal-binding</keyword>
<proteinExistence type="predicted"/>
<dbReference type="Gene3D" id="3.30.60.20">
    <property type="match status" value="1"/>
</dbReference>
<dbReference type="InterPro" id="IPR002219">
    <property type="entry name" value="PKC_DAG/PE"/>
</dbReference>
<accession>A0AAV0B0G0</accession>
<sequence>MATASPLVQVPHLFEPMNTLTPSWCCHCGIMLPLGCWQQPCRCTECSTTAHADFTHLLPYFFGMSMEMAIRLLQEIKTSWSPQSNRISAIAPAKPTSNSGHSVQLEVSRLQLGTNAP</sequence>
<protein>
    <recommendedName>
        <fullName evidence="3">Phorbol-ester/DAG-type domain-containing protein</fullName>
    </recommendedName>
</protein>
<dbReference type="InterPro" id="IPR046349">
    <property type="entry name" value="C1-like_sf"/>
</dbReference>
<evidence type="ECO:0000259" key="3">
    <source>
        <dbReference type="PROSITE" id="PS50081"/>
    </source>
</evidence>
<gene>
    <name evidence="4" type="ORF">PPACK8108_LOCUS11348</name>
</gene>
<dbReference type="PROSITE" id="PS50081">
    <property type="entry name" value="ZF_DAG_PE_2"/>
    <property type="match status" value="1"/>
</dbReference>
<evidence type="ECO:0000313" key="4">
    <source>
        <dbReference type="EMBL" id="CAH7676236.1"/>
    </source>
</evidence>
<dbReference type="GO" id="GO:0046872">
    <property type="term" value="F:metal ion binding"/>
    <property type="evidence" value="ECO:0007669"/>
    <property type="project" value="UniProtKB-KW"/>
</dbReference>
<keyword evidence="5" id="KW-1185">Reference proteome</keyword>